<comment type="function">
    <text evidence="7">Functions as a peptidoglycan terminase that cleaves nascent peptidoglycan strands endolytically to terminate their elongation.</text>
</comment>
<keyword evidence="5 7" id="KW-0456">Lyase</keyword>
<comment type="caution">
    <text evidence="9">The sequence shown here is derived from an EMBL/GenBank/DDBJ whole genome shotgun (WGS) entry which is preliminary data.</text>
</comment>
<keyword evidence="4 7" id="KW-0472">Membrane</keyword>
<keyword evidence="2 7" id="KW-0812">Transmembrane</keyword>
<dbReference type="Gene3D" id="3.30.1490.480">
    <property type="entry name" value="Endolytic murein transglycosylase"/>
    <property type="match status" value="1"/>
</dbReference>
<accession>A0A930RCJ2</accession>
<dbReference type="Pfam" id="PF02618">
    <property type="entry name" value="YceG"/>
    <property type="match status" value="1"/>
</dbReference>
<comment type="catalytic activity">
    <reaction evidence="7">
        <text>a peptidoglycan chain = a peptidoglycan chain with N-acetyl-1,6-anhydromuramyl-[peptide] at the reducing end + a peptidoglycan chain with N-acetylglucosamine at the non-reducing end.</text>
        <dbReference type="EC" id="4.2.2.29"/>
    </reaction>
</comment>
<dbReference type="PANTHER" id="PTHR30518:SF2">
    <property type="entry name" value="ENDOLYTIC MUREIN TRANSGLYCOSYLASE"/>
    <property type="match status" value="1"/>
</dbReference>
<dbReference type="AlphaFoldDB" id="A0A930RCJ2"/>
<proteinExistence type="inferred from homology"/>
<organism evidence="9 10">
    <name type="scientific">Streptococcus intermedius</name>
    <dbReference type="NCBI Taxonomy" id="1338"/>
    <lineage>
        <taxon>Bacteria</taxon>
        <taxon>Bacillati</taxon>
        <taxon>Bacillota</taxon>
        <taxon>Bacilli</taxon>
        <taxon>Lactobacillales</taxon>
        <taxon>Streptococcaceae</taxon>
        <taxon>Streptococcus</taxon>
        <taxon>Streptococcus anginosus group</taxon>
    </lineage>
</organism>
<evidence type="ECO:0000256" key="4">
    <source>
        <dbReference type="ARBA" id="ARBA00023136"/>
    </source>
</evidence>
<dbReference type="EC" id="4.2.2.29" evidence="7"/>
<dbReference type="EMBL" id="JABZYP010000009">
    <property type="protein sequence ID" value="MBF1712795.1"/>
    <property type="molecule type" value="Genomic_DNA"/>
</dbReference>
<dbReference type="RefSeq" id="WP_151621265.1">
    <property type="nucleotide sequence ID" value="NZ_BHYT01000016.1"/>
</dbReference>
<dbReference type="Gene3D" id="3.30.160.60">
    <property type="entry name" value="Classic Zinc Finger"/>
    <property type="match status" value="1"/>
</dbReference>
<evidence type="ECO:0000313" key="9">
    <source>
        <dbReference type="EMBL" id="MBF1712795.1"/>
    </source>
</evidence>
<evidence type="ECO:0000256" key="3">
    <source>
        <dbReference type="ARBA" id="ARBA00022989"/>
    </source>
</evidence>
<evidence type="ECO:0000256" key="1">
    <source>
        <dbReference type="ARBA" id="ARBA00022475"/>
    </source>
</evidence>
<dbReference type="GO" id="GO:0071555">
    <property type="term" value="P:cell wall organization"/>
    <property type="evidence" value="ECO:0007669"/>
    <property type="project" value="UniProtKB-KW"/>
</dbReference>
<dbReference type="HAMAP" id="MF_02065">
    <property type="entry name" value="MltG"/>
    <property type="match status" value="1"/>
</dbReference>
<dbReference type="GO" id="GO:0005886">
    <property type="term" value="C:plasma membrane"/>
    <property type="evidence" value="ECO:0007669"/>
    <property type="project" value="UniProtKB-SubCell"/>
</dbReference>
<evidence type="ECO:0000256" key="5">
    <source>
        <dbReference type="ARBA" id="ARBA00023239"/>
    </source>
</evidence>
<comment type="subcellular location">
    <subcellularLocation>
        <location evidence="7">Cell membrane</location>
        <topology evidence="7">Single-pass membrane protein</topology>
    </subcellularLocation>
</comment>
<evidence type="ECO:0000313" key="10">
    <source>
        <dbReference type="Proteomes" id="UP000721045"/>
    </source>
</evidence>
<keyword evidence="6 7" id="KW-0961">Cell wall biogenesis/degradation</keyword>
<keyword evidence="1 7" id="KW-1003">Cell membrane</keyword>
<dbReference type="CDD" id="cd08010">
    <property type="entry name" value="MltG_like"/>
    <property type="match status" value="1"/>
</dbReference>
<name>A0A930RCJ2_STRIT</name>
<feature type="site" description="Important for catalytic activity" evidence="7">
    <location>
        <position position="405"/>
    </location>
</feature>
<dbReference type="NCBIfam" id="TIGR00247">
    <property type="entry name" value="endolytic transglycosylase MltG"/>
    <property type="match status" value="1"/>
</dbReference>
<evidence type="ECO:0000256" key="7">
    <source>
        <dbReference type="HAMAP-Rule" id="MF_02065"/>
    </source>
</evidence>
<feature type="region of interest" description="Disordered" evidence="8">
    <location>
        <begin position="22"/>
        <end position="86"/>
    </location>
</feature>
<gene>
    <name evidence="7 9" type="primary">mltG</name>
    <name evidence="9" type="ORF">HXO88_03520</name>
</gene>
<evidence type="ECO:0000256" key="6">
    <source>
        <dbReference type="ARBA" id="ARBA00023316"/>
    </source>
</evidence>
<evidence type="ECO:0000256" key="2">
    <source>
        <dbReference type="ARBA" id="ARBA00022692"/>
    </source>
</evidence>
<protein>
    <recommendedName>
        <fullName evidence="7">Endolytic murein transglycosylase</fullName>
        <ecNumber evidence="7">4.2.2.29</ecNumber>
    </recommendedName>
    <alternativeName>
        <fullName evidence="7">Peptidoglycan lytic transglycosylase</fullName>
    </alternativeName>
    <alternativeName>
        <fullName evidence="7">Peptidoglycan polymerization terminase</fullName>
    </alternativeName>
</protein>
<dbReference type="InterPro" id="IPR003770">
    <property type="entry name" value="MLTG-like"/>
</dbReference>
<dbReference type="PANTHER" id="PTHR30518">
    <property type="entry name" value="ENDOLYTIC MUREIN TRANSGLYCOSYLASE"/>
    <property type="match status" value="1"/>
</dbReference>
<dbReference type="GO" id="GO:0009252">
    <property type="term" value="P:peptidoglycan biosynthetic process"/>
    <property type="evidence" value="ECO:0007669"/>
    <property type="project" value="UniProtKB-UniRule"/>
</dbReference>
<dbReference type="GO" id="GO:0008932">
    <property type="term" value="F:lytic endotransglycosylase activity"/>
    <property type="evidence" value="ECO:0007669"/>
    <property type="project" value="UniProtKB-UniRule"/>
</dbReference>
<reference evidence="9" key="1">
    <citation type="submission" date="2020-04" db="EMBL/GenBank/DDBJ databases">
        <title>Deep metagenomics examines the oral microbiome during advanced dental caries in children, revealing novel taxa and co-occurrences with host molecules.</title>
        <authorList>
            <person name="Baker J.L."/>
            <person name="Morton J.T."/>
            <person name="Dinis M."/>
            <person name="Alvarez R."/>
            <person name="Tran N.C."/>
            <person name="Knight R."/>
            <person name="Edlund A."/>
        </authorList>
    </citation>
    <scope>NUCLEOTIDE SEQUENCE</scope>
    <source>
        <strain evidence="9">JCVI_23_bin.22</strain>
    </source>
</reference>
<feature type="transmembrane region" description="Helical" evidence="7">
    <location>
        <begin position="168"/>
        <end position="188"/>
    </location>
</feature>
<keyword evidence="3 7" id="KW-1133">Transmembrane helix</keyword>
<comment type="similarity">
    <text evidence="7">Belongs to the transglycosylase MltG family.</text>
</comment>
<evidence type="ECO:0000256" key="8">
    <source>
        <dbReference type="SAM" id="MobiDB-lite"/>
    </source>
</evidence>
<sequence>MTEDSREKEGLSFKEQILRDLAKAKETSQSTRVESSNDLHEELELGQSTLSSTQKEDKPLISGMDISQVQQEEKSKPEPASLESPLPTVQQIEAEAVAREEKEFNTHTTKVPVSYPTTQVVDKTKIPEELVQSAAYGTEPEPEKLSRLNRTSQAVTAKKRQSKVAGKIVKTVLILVLLGIGLTGFFAYRYVTSALQPIDAKNTKYVTVKIPTGSSPKAIGKVLEKSGLIKNAQIFSYYAKFKNYANFQSGYYNLQKSMALDTIAKKLQKGGTETPQDPSMEKLTIPEGYTIDQIAKMIAKLKKNKLSSDTFLKKVQDDNFITQEASKYPKLLENLAKKESGVKYRLEGYLFPATYNVTDSTTAETLIDQMLAAMDKTMSRYYDVLAAKNLTVHDVLTIASLVEKEGSTDQDRKNIASVFYNRLNQNMPLQSNIAILYAQGKLGQKTTLSEDAAIDTNIDSPYNVYKNTGLMPGPVDNPSLSAIEATVNPVKTDYLYFVANTETGKVYFATTYAEHEKNVQEHVNSKLTKPSSSN</sequence>
<dbReference type="Proteomes" id="UP000721045">
    <property type="component" value="Unassembled WGS sequence"/>
</dbReference>